<dbReference type="OrthoDB" id="9810484at2"/>
<dbReference type="InterPro" id="IPR043140">
    <property type="entry name" value="Ribosomal_uS14_sf"/>
</dbReference>
<reference evidence="7 9" key="1">
    <citation type="journal article" date="2015" name="Genome Announc.">
        <title>Expanding the biotechnology potential of lactobacilli through comparative genomics of 213 strains and associated genera.</title>
        <authorList>
            <person name="Sun Z."/>
            <person name="Harris H.M."/>
            <person name="McCann A."/>
            <person name="Guo C."/>
            <person name="Argimon S."/>
            <person name="Zhang W."/>
            <person name="Yang X."/>
            <person name="Jeffery I.B."/>
            <person name="Cooney J.C."/>
            <person name="Kagawa T.F."/>
            <person name="Liu W."/>
            <person name="Song Y."/>
            <person name="Salvetti E."/>
            <person name="Wrobel A."/>
            <person name="Rasinkangas P."/>
            <person name="Parkhill J."/>
            <person name="Rea M.C."/>
            <person name="O'Sullivan O."/>
            <person name="Ritari J."/>
            <person name="Douillard F.P."/>
            <person name="Paul Ross R."/>
            <person name="Yang R."/>
            <person name="Briner A.E."/>
            <person name="Felis G.E."/>
            <person name="de Vos W.M."/>
            <person name="Barrangou R."/>
            <person name="Klaenhammer T.R."/>
            <person name="Caufield P.W."/>
            <person name="Cui Y."/>
            <person name="Zhang H."/>
            <person name="O'Toole P.W."/>
        </authorList>
    </citation>
    <scope>NUCLEOTIDE SEQUENCE [LARGE SCALE GENOMIC DNA]</scope>
    <source>
        <strain evidence="7 9">DSM 18001</strain>
    </source>
</reference>
<dbReference type="GO" id="GO:0015935">
    <property type="term" value="C:small ribosomal subunit"/>
    <property type="evidence" value="ECO:0007669"/>
    <property type="project" value="TreeGrafter"/>
</dbReference>
<dbReference type="GO" id="GO:0003735">
    <property type="term" value="F:structural constituent of ribosome"/>
    <property type="evidence" value="ECO:0007669"/>
    <property type="project" value="InterPro"/>
</dbReference>
<dbReference type="NCBIfam" id="NF006477">
    <property type="entry name" value="PRK08881.1"/>
    <property type="match status" value="1"/>
</dbReference>
<keyword evidence="2 6" id="KW-0699">rRNA-binding</keyword>
<dbReference type="Pfam" id="PF00253">
    <property type="entry name" value="Ribosomal_S14"/>
    <property type="match status" value="1"/>
</dbReference>
<dbReference type="HAMAP" id="MF_00537">
    <property type="entry name" value="Ribosomal_uS14_1"/>
    <property type="match status" value="1"/>
</dbReference>
<dbReference type="EMBL" id="JQBX01000014">
    <property type="protein sequence ID" value="KRN93472.1"/>
    <property type="molecule type" value="Genomic_DNA"/>
</dbReference>
<organism evidence="7 9">
    <name type="scientific">Pediococcus stilesii</name>
    <dbReference type="NCBI Taxonomy" id="331679"/>
    <lineage>
        <taxon>Bacteria</taxon>
        <taxon>Bacillati</taxon>
        <taxon>Bacillota</taxon>
        <taxon>Bacilli</taxon>
        <taxon>Lactobacillales</taxon>
        <taxon>Lactobacillaceae</taxon>
        <taxon>Pediococcus</taxon>
    </lineage>
</organism>
<comment type="caution">
    <text evidence="7">The sequence shown here is derived from an EMBL/GenBank/DDBJ whole genome shotgun (WGS) entry which is preliminary data.</text>
</comment>
<reference evidence="8 10" key="2">
    <citation type="submission" date="2019-05" db="EMBL/GenBank/DDBJ databases">
        <title>The metagenome of a microbial culture collection derived from dairy environment covers the genomic content of the human microbiome.</title>
        <authorList>
            <person name="Roder T."/>
            <person name="Wuthrich D."/>
            <person name="Sattari Z."/>
            <person name="Von Ah U."/>
            <person name="Bar C."/>
            <person name="Ronchi F."/>
            <person name="Macpherson A.J."/>
            <person name="Ganal-Vonarburg S.C."/>
            <person name="Bruggmann R."/>
            <person name="Vergeres G."/>
        </authorList>
    </citation>
    <scope>NUCLEOTIDE SEQUENCE [LARGE SCALE GENOMIC DNA]</scope>
    <source>
        <strain evidence="8 10">FAM 18815</strain>
    </source>
</reference>
<dbReference type="InterPro" id="IPR001209">
    <property type="entry name" value="Ribosomal_uS14"/>
</dbReference>
<accession>A0A0R2KVM5</accession>
<dbReference type="InterPro" id="IPR023036">
    <property type="entry name" value="Ribosomal_uS14_bac/plastid"/>
</dbReference>
<dbReference type="Gene3D" id="4.10.830.10">
    <property type="entry name" value="30s Ribosomal Protein S14, Chain N"/>
    <property type="match status" value="1"/>
</dbReference>
<comment type="similarity">
    <text evidence="1 6">Belongs to the universal ribosomal protein uS14 family.</text>
</comment>
<evidence type="ECO:0000313" key="10">
    <source>
        <dbReference type="Proteomes" id="UP000305541"/>
    </source>
</evidence>
<name>A0A0R2KVM5_9LACO</name>
<dbReference type="RefSeq" id="WP_057803616.1">
    <property type="nucleotide sequence ID" value="NZ_JQBX01000014.1"/>
</dbReference>
<evidence type="ECO:0000256" key="1">
    <source>
        <dbReference type="ARBA" id="ARBA00009083"/>
    </source>
</evidence>
<comment type="subunit">
    <text evidence="6">Part of the 30S ribosomal subunit. Contacts proteins S3 and S10.</text>
</comment>
<evidence type="ECO:0000256" key="6">
    <source>
        <dbReference type="HAMAP-Rule" id="MF_00537"/>
    </source>
</evidence>
<comment type="function">
    <text evidence="6">Binds 16S rRNA, required for the assembly of 30S particles and may also be responsible for determining the conformation of the 16S rRNA at the A site.</text>
</comment>
<dbReference type="Proteomes" id="UP000051859">
    <property type="component" value="Unassembled WGS sequence"/>
</dbReference>
<dbReference type="PANTHER" id="PTHR19836">
    <property type="entry name" value="30S RIBOSOMAL PROTEIN S14"/>
    <property type="match status" value="1"/>
</dbReference>
<evidence type="ECO:0000256" key="2">
    <source>
        <dbReference type="ARBA" id="ARBA00022730"/>
    </source>
</evidence>
<evidence type="ECO:0000256" key="3">
    <source>
        <dbReference type="ARBA" id="ARBA00022980"/>
    </source>
</evidence>
<dbReference type="SUPFAM" id="SSF57716">
    <property type="entry name" value="Glucocorticoid receptor-like (DNA-binding domain)"/>
    <property type="match status" value="1"/>
</dbReference>
<dbReference type="GO" id="GO:0019843">
    <property type="term" value="F:rRNA binding"/>
    <property type="evidence" value="ECO:0007669"/>
    <property type="project" value="UniProtKB-UniRule"/>
</dbReference>
<keyword evidence="3 6" id="KW-0689">Ribosomal protein</keyword>
<keyword evidence="9" id="KW-1185">Reference proteome</keyword>
<evidence type="ECO:0000313" key="9">
    <source>
        <dbReference type="Proteomes" id="UP000051859"/>
    </source>
</evidence>
<dbReference type="PATRIC" id="fig|331679.3.peg.479"/>
<dbReference type="GO" id="GO:0005737">
    <property type="term" value="C:cytoplasm"/>
    <property type="evidence" value="ECO:0007669"/>
    <property type="project" value="UniProtKB-ARBA"/>
</dbReference>
<dbReference type="EMBL" id="VBTH01000016">
    <property type="protein sequence ID" value="TLQ03677.1"/>
    <property type="molecule type" value="Genomic_DNA"/>
</dbReference>
<sequence>MAKKSKIAKEQKIERTVAKYAEIRRELKAAKDYEGLSKLPRNASPTRIHHRDALDGRPHAYMRKFDMSRLNFRRLAHEGQIPGVKKASW</sequence>
<dbReference type="GO" id="GO:0006412">
    <property type="term" value="P:translation"/>
    <property type="evidence" value="ECO:0007669"/>
    <property type="project" value="UniProtKB-UniRule"/>
</dbReference>
<dbReference type="AlphaFoldDB" id="A0A0R2KVM5"/>
<protein>
    <recommendedName>
        <fullName evidence="5 6">Small ribosomal subunit protein uS14</fullName>
    </recommendedName>
</protein>
<evidence type="ECO:0000313" key="8">
    <source>
        <dbReference type="EMBL" id="TLQ03677.1"/>
    </source>
</evidence>
<dbReference type="Proteomes" id="UP000305541">
    <property type="component" value="Unassembled WGS sequence"/>
</dbReference>
<evidence type="ECO:0000313" key="7">
    <source>
        <dbReference type="EMBL" id="KRN93472.1"/>
    </source>
</evidence>
<evidence type="ECO:0000256" key="5">
    <source>
        <dbReference type="ARBA" id="ARBA00035167"/>
    </source>
</evidence>
<gene>
    <name evidence="6 8" type="primary">rpsN</name>
    <name evidence="8" type="ORF">FEZ51_08255</name>
    <name evidence="7" type="ORF">IV81_GL000473</name>
</gene>
<keyword evidence="6" id="KW-0694">RNA-binding</keyword>
<keyword evidence="4 6" id="KW-0687">Ribonucleoprotein</keyword>
<dbReference type="STRING" id="331679.IV81_GL000473"/>
<evidence type="ECO:0000256" key="4">
    <source>
        <dbReference type="ARBA" id="ARBA00023274"/>
    </source>
</evidence>
<proteinExistence type="inferred from homology"/>
<dbReference type="PANTHER" id="PTHR19836:SF19">
    <property type="entry name" value="SMALL RIBOSOMAL SUBUNIT PROTEIN US14M"/>
    <property type="match status" value="1"/>
</dbReference>